<keyword evidence="3" id="KW-1185">Reference proteome</keyword>
<name>A0ABZ3IX66_SPOA4</name>
<reference evidence="2" key="1">
    <citation type="submission" date="2024-05" db="EMBL/GenBank/DDBJ databases">
        <title>Isolation and characterization of Sporomusa carbonis sp. nov., a carboxydotrophic hydrogenogen in the genus of Sporomusa isolated from a charcoal burning pile.</title>
        <authorList>
            <person name="Boeer T."/>
            <person name="Rosenbaum F."/>
            <person name="Eysell L."/>
            <person name="Mueller V."/>
            <person name="Daniel R."/>
            <person name="Poehlein A."/>
        </authorList>
    </citation>
    <scope>NUCLEOTIDE SEQUENCE [LARGE SCALE GENOMIC DNA]</scope>
    <source>
        <strain evidence="2">DSM 3132</strain>
    </source>
</reference>
<gene>
    <name evidence="2" type="ORF">SPACI_002740</name>
</gene>
<accession>A0ABZ3IX66</accession>
<dbReference type="Proteomes" id="UP000216052">
    <property type="component" value="Chromosome"/>
</dbReference>
<dbReference type="RefSeq" id="WP_143122535.1">
    <property type="nucleotide sequence ID" value="NZ_CP155571.1"/>
</dbReference>
<keyword evidence="1" id="KW-0812">Transmembrane</keyword>
<protein>
    <recommendedName>
        <fullName evidence="4">Four helix bundle sensory module for signal transduction</fullName>
    </recommendedName>
</protein>
<sequence length="103" mass="11304">MKITSVRSRLLILLLPFFVLSFVILSGVSYYFSTSALTKSINETAAAMNSDYSHQIEAVVEARVIELEALASNKIIRSNADPGQIVELLAETHKRTGAFDGGW</sequence>
<evidence type="ECO:0008006" key="4">
    <source>
        <dbReference type="Google" id="ProtNLM"/>
    </source>
</evidence>
<evidence type="ECO:0000313" key="2">
    <source>
        <dbReference type="EMBL" id="XFO70286.1"/>
    </source>
</evidence>
<keyword evidence="1" id="KW-0472">Membrane</keyword>
<organism evidence="2 3">
    <name type="scientific">Sporomusa acidovorans (strain ATCC 49682 / DSM 3132 / Mol)</name>
    <dbReference type="NCBI Taxonomy" id="1123286"/>
    <lineage>
        <taxon>Bacteria</taxon>
        <taxon>Bacillati</taxon>
        <taxon>Bacillota</taxon>
        <taxon>Negativicutes</taxon>
        <taxon>Selenomonadales</taxon>
        <taxon>Sporomusaceae</taxon>
        <taxon>Sporomusa</taxon>
    </lineage>
</organism>
<evidence type="ECO:0000256" key="1">
    <source>
        <dbReference type="SAM" id="Phobius"/>
    </source>
</evidence>
<proteinExistence type="predicted"/>
<keyword evidence="1" id="KW-1133">Transmembrane helix</keyword>
<feature type="transmembrane region" description="Helical" evidence="1">
    <location>
        <begin position="12"/>
        <end position="32"/>
    </location>
</feature>
<evidence type="ECO:0000313" key="3">
    <source>
        <dbReference type="Proteomes" id="UP000216052"/>
    </source>
</evidence>
<dbReference type="EMBL" id="CP155571">
    <property type="protein sequence ID" value="XFO70286.1"/>
    <property type="molecule type" value="Genomic_DNA"/>
</dbReference>